<evidence type="ECO:0000256" key="6">
    <source>
        <dbReference type="ARBA" id="ARBA00023315"/>
    </source>
</evidence>
<reference evidence="9 10" key="1">
    <citation type="submission" date="2019-03" db="EMBL/GenBank/DDBJ databases">
        <title>Complete genome sequence of Spiroplasma gladiatoris TG-1 (DSM 22552).</title>
        <authorList>
            <person name="Lin Y.-C."/>
            <person name="Chou L."/>
            <person name="Kuo C.-H."/>
        </authorList>
    </citation>
    <scope>NUCLEOTIDE SEQUENCE [LARGE SCALE GENOMIC DNA]</scope>
    <source>
        <strain evidence="9 10">TG-1</strain>
    </source>
</reference>
<dbReference type="GO" id="GO:0006654">
    <property type="term" value="P:phosphatidic acid biosynthetic process"/>
    <property type="evidence" value="ECO:0007669"/>
    <property type="project" value="TreeGrafter"/>
</dbReference>
<dbReference type="CDD" id="cd07989">
    <property type="entry name" value="LPLAT_AGPAT-like"/>
    <property type="match status" value="1"/>
</dbReference>
<keyword evidence="10" id="KW-1185">Reference proteome</keyword>
<evidence type="ECO:0000259" key="8">
    <source>
        <dbReference type="SMART" id="SM00563"/>
    </source>
</evidence>
<dbReference type="SUPFAM" id="SSF69593">
    <property type="entry name" value="Glycerol-3-phosphate (1)-acyltransferase"/>
    <property type="match status" value="1"/>
</dbReference>
<evidence type="ECO:0000256" key="4">
    <source>
        <dbReference type="ARBA" id="ARBA00022679"/>
    </source>
</evidence>
<dbReference type="EMBL" id="CP038013">
    <property type="protein sequence ID" value="QBQ07919.1"/>
    <property type="molecule type" value="Genomic_DNA"/>
</dbReference>
<organism evidence="9 10">
    <name type="scientific">Spiroplasma gladiatoris</name>
    <dbReference type="NCBI Taxonomy" id="2143"/>
    <lineage>
        <taxon>Bacteria</taxon>
        <taxon>Bacillati</taxon>
        <taxon>Mycoplasmatota</taxon>
        <taxon>Mollicutes</taxon>
        <taxon>Entomoplasmatales</taxon>
        <taxon>Spiroplasmataceae</taxon>
        <taxon>Spiroplasma</taxon>
    </lineage>
</organism>
<comment type="pathway">
    <text evidence="1">Lipid metabolism.</text>
</comment>
<protein>
    <recommendedName>
        <fullName evidence="7">1-acyl-sn-glycerol-3-phosphate acyltransferase</fullName>
        <ecNumber evidence="7">2.3.1.51</ecNumber>
    </recommendedName>
</protein>
<evidence type="ECO:0000256" key="7">
    <source>
        <dbReference type="RuleBase" id="RU361267"/>
    </source>
</evidence>
<evidence type="ECO:0000256" key="2">
    <source>
        <dbReference type="ARBA" id="ARBA00008655"/>
    </source>
</evidence>
<evidence type="ECO:0000313" key="10">
    <source>
        <dbReference type="Proteomes" id="UP000294309"/>
    </source>
</evidence>
<evidence type="ECO:0000256" key="1">
    <source>
        <dbReference type="ARBA" id="ARBA00005189"/>
    </source>
</evidence>
<dbReference type="PANTHER" id="PTHR10434">
    <property type="entry name" value="1-ACYL-SN-GLYCEROL-3-PHOSPHATE ACYLTRANSFERASE"/>
    <property type="match status" value="1"/>
</dbReference>
<sequence>MKKQENQIKNETMHVDQNEKAVENEIIVSKEESIETKPKLKYVLSKGRLFMSGFSLWRMISKAKKMTKRIKSDPNSYSEEYRYNWMRKKIAKILKIPNIEMHVWGIENWLDKGVVIVPNHQSNLDPLMLIVLNDFSKQQPVSFIAKQESWKTKAVKHFMNLTDNVPIDRKSPRSALAAMKEAKELINEYKRAIVIFPEGTRSQGPVMNEFQSASMKLAQMAYAPIIPVSIIDSYKVYEKRKGRLPIKIIFGKPMLPNKFISAKTNILTETVKREIQKNIDKYKDVDLKSDKLVAKKYDKKNHIYYY</sequence>
<dbReference type="AlphaFoldDB" id="A0A4V1AQB5"/>
<dbReference type="RefSeq" id="WP_134297706.1">
    <property type="nucleotide sequence ID" value="NZ_CP038013.1"/>
</dbReference>
<keyword evidence="7" id="KW-0594">Phospholipid biosynthesis</keyword>
<evidence type="ECO:0000256" key="3">
    <source>
        <dbReference type="ARBA" id="ARBA00022516"/>
    </source>
</evidence>
<comment type="catalytic activity">
    <reaction evidence="7">
        <text>a 1-acyl-sn-glycero-3-phosphate + an acyl-CoA = a 1,2-diacyl-sn-glycero-3-phosphate + CoA</text>
        <dbReference type="Rhea" id="RHEA:19709"/>
        <dbReference type="ChEBI" id="CHEBI:57287"/>
        <dbReference type="ChEBI" id="CHEBI:57970"/>
        <dbReference type="ChEBI" id="CHEBI:58342"/>
        <dbReference type="ChEBI" id="CHEBI:58608"/>
        <dbReference type="EC" id="2.3.1.51"/>
    </reaction>
</comment>
<dbReference type="InterPro" id="IPR004552">
    <property type="entry name" value="AGP_acyltrans"/>
</dbReference>
<dbReference type="PANTHER" id="PTHR10434:SF64">
    <property type="entry name" value="1-ACYL-SN-GLYCEROL-3-PHOSPHATE ACYLTRANSFERASE-RELATED"/>
    <property type="match status" value="1"/>
</dbReference>
<feature type="domain" description="Phospholipid/glycerol acyltransferase" evidence="8">
    <location>
        <begin position="114"/>
        <end position="233"/>
    </location>
</feature>
<dbReference type="Pfam" id="PF01553">
    <property type="entry name" value="Acyltransferase"/>
    <property type="match status" value="1"/>
</dbReference>
<proteinExistence type="inferred from homology"/>
<keyword evidence="3 7" id="KW-0444">Lipid biosynthesis</keyword>
<dbReference type="InterPro" id="IPR002123">
    <property type="entry name" value="Plipid/glycerol_acylTrfase"/>
</dbReference>
<comment type="domain">
    <text evidence="7">The HXXXXD motif is essential for acyltransferase activity and may constitute the binding site for the phosphate moiety of the glycerol-3-phosphate.</text>
</comment>
<keyword evidence="4 7" id="KW-0808">Transferase</keyword>
<dbReference type="KEGG" id="sgq:SGLAD_v1c07200"/>
<dbReference type="OrthoDB" id="9803035at2"/>
<dbReference type="NCBIfam" id="TIGR00530">
    <property type="entry name" value="AGP_acyltrn"/>
    <property type="match status" value="1"/>
</dbReference>
<dbReference type="SMART" id="SM00563">
    <property type="entry name" value="PlsC"/>
    <property type="match status" value="1"/>
</dbReference>
<evidence type="ECO:0000313" key="9">
    <source>
        <dbReference type="EMBL" id="QBQ07919.1"/>
    </source>
</evidence>
<name>A0A4V1AQB5_9MOLU</name>
<comment type="similarity">
    <text evidence="2 7">Belongs to the 1-acyl-sn-glycerol-3-phosphate acyltransferase family.</text>
</comment>
<dbReference type="EC" id="2.3.1.51" evidence="7"/>
<dbReference type="GO" id="GO:0016020">
    <property type="term" value="C:membrane"/>
    <property type="evidence" value="ECO:0007669"/>
    <property type="project" value="InterPro"/>
</dbReference>
<keyword evidence="6 7" id="KW-0012">Acyltransferase</keyword>
<dbReference type="GO" id="GO:0003841">
    <property type="term" value="F:1-acylglycerol-3-phosphate O-acyltransferase activity"/>
    <property type="evidence" value="ECO:0007669"/>
    <property type="project" value="UniProtKB-UniRule"/>
</dbReference>
<keyword evidence="5 7" id="KW-0443">Lipid metabolism</keyword>
<evidence type="ECO:0000256" key="5">
    <source>
        <dbReference type="ARBA" id="ARBA00023098"/>
    </source>
</evidence>
<keyword evidence="7" id="KW-1208">Phospholipid metabolism</keyword>
<accession>A0A4V1AQB5</accession>
<gene>
    <name evidence="9" type="primary">plsC</name>
    <name evidence="9" type="ORF">SGLAD_v1c07200</name>
</gene>
<dbReference type="Proteomes" id="UP000294309">
    <property type="component" value="Chromosome"/>
</dbReference>